<keyword evidence="2" id="KW-1185">Reference proteome</keyword>
<sequence length="115" mass="13251">MSNGLDTLLALDGVSYAIGDGFWVKFVVFSVQPTSHIPHGIKYSLTLHHRSGQRLVGFDNAHAPKAKRRKFTAKRQEWDHLHERHDVYEYDFDTPEQLLEDFWQAVDRCLAAEGI</sequence>
<evidence type="ECO:0000313" key="2">
    <source>
        <dbReference type="Proteomes" id="UP000198500"/>
    </source>
</evidence>
<proteinExistence type="predicted"/>
<dbReference type="InterPro" id="IPR045397">
    <property type="entry name" value="TumE-like"/>
</dbReference>
<protein>
    <submittedName>
        <fullName evidence="1">Uncharacterized protein</fullName>
    </submittedName>
</protein>
<dbReference type="Pfam" id="PF20126">
    <property type="entry name" value="TumE"/>
    <property type="match status" value="1"/>
</dbReference>
<dbReference type="AlphaFoldDB" id="A0A1H3D7N3"/>
<dbReference type="EMBL" id="FNNI01000006">
    <property type="protein sequence ID" value="SDX62300.1"/>
    <property type="molecule type" value="Genomic_DNA"/>
</dbReference>
<name>A0A1H3D7N3_9GAMM</name>
<dbReference type="STRING" id="574349.SAMN05443545_106210"/>
<evidence type="ECO:0000313" key="1">
    <source>
        <dbReference type="EMBL" id="SDX62300.1"/>
    </source>
</evidence>
<dbReference type="OrthoDB" id="7451512at2"/>
<organism evidence="1 2">
    <name type="scientific">Aidingimonas halophila</name>
    <dbReference type="NCBI Taxonomy" id="574349"/>
    <lineage>
        <taxon>Bacteria</taxon>
        <taxon>Pseudomonadati</taxon>
        <taxon>Pseudomonadota</taxon>
        <taxon>Gammaproteobacteria</taxon>
        <taxon>Oceanospirillales</taxon>
        <taxon>Halomonadaceae</taxon>
        <taxon>Aidingimonas</taxon>
    </lineage>
</organism>
<dbReference type="Proteomes" id="UP000198500">
    <property type="component" value="Unassembled WGS sequence"/>
</dbReference>
<gene>
    <name evidence="1" type="ORF">SAMN05443545_106210</name>
</gene>
<reference evidence="1 2" key="1">
    <citation type="submission" date="2016-10" db="EMBL/GenBank/DDBJ databases">
        <authorList>
            <person name="de Groot N.N."/>
        </authorList>
    </citation>
    <scope>NUCLEOTIDE SEQUENCE [LARGE SCALE GENOMIC DNA]</scope>
    <source>
        <strain evidence="1 2">DSM 19219</strain>
    </source>
</reference>
<accession>A0A1H3D7N3</accession>
<dbReference type="RefSeq" id="WP_092570375.1">
    <property type="nucleotide sequence ID" value="NZ_BMXH01000005.1"/>
</dbReference>